<sequence>MKIRQLTKMIGTKTVLTDIDFSLNENEIIGLIGRNGSGKTTLFRTIAGNYLPDAGEITINGQNIARNSQLKTEIFYIDELDNFLKYYSLQAINEFYRTAYPKFDQDLYLQLLKEHGLNPKMLYRKASKGIQGLYQMILAIASNAKYLLLDEPFDGLDIIIRKKVIGLLLTHLAANNRCALIASHNLQELEGLIDRALLLKGQTITKDYTLENMRKNARKLQLVFRTKQVPPFIKENSKLITIQGRVIVAVFENYTAELAALIKSYDPLVFEELPLSLEDLFEANLKNEQLLA</sequence>
<evidence type="ECO:0000256" key="2">
    <source>
        <dbReference type="ARBA" id="ARBA00022840"/>
    </source>
</evidence>
<comment type="caution">
    <text evidence="4">The sequence shown here is derived from an EMBL/GenBank/DDBJ whole genome shotgun (WGS) entry which is preliminary data.</text>
</comment>
<keyword evidence="2" id="KW-0067">ATP-binding</keyword>
<evidence type="ECO:0000313" key="5">
    <source>
        <dbReference type="Proteomes" id="UP000216797"/>
    </source>
</evidence>
<dbReference type="PROSITE" id="PS50893">
    <property type="entry name" value="ABC_TRANSPORTER_2"/>
    <property type="match status" value="1"/>
</dbReference>
<dbReference type="RefSeq" id="WP_071864862.1">
    <property type="nucleotide sequence ID" value="NZ_JBHLVQ010000025.1"/>
</dbReference>
<feature type="domain" description="ABC transporter" evidence="3">
    <location>
        <begin position="1"/>
        <end position="226"/>
    </location>
</feature>
<keyword evidence="1" id="KW-0547">Nucleotide-binding</keyword>
<dbReference type="CDD" id="cd03230">
    <property type="entry name" value="ABC_DR_subfamily_A"/>
    <property type="match status" value="1"/>
</dbReference>
<reference evidence="4 5" key="1">
    <citation type="submission" date="2015-08" db="EMBL/GenBank/DDBJ databases">
        <title>Enterococcus genome sequence.</title>
        <authorList>
            <person name="Acedo J.Z."/>
            <person name="Vederas J.C."/>
        </authorList>
    </citation>
    <scope>NUCLEOTIDE SEQUENCE [LARGE SCALE GENOMIC DNA]</scope>
    <source>
        <strain evidence="4 5">49</strain>
    </source>
</reference>
<dbReference type="Pfam" id="PF00005">
    <property type="entry name" value="ABC_tran"/>
    <property type="match status" value="1"/>
</dbReference>
<dbReference type="Gene3D" id="3.40.50.300">
    <property type="entry name" value="P-loop containing nucleotide triphosphate hydrolases"/>
    <property type="match status" value="1"/>
</dbReference>
<organism evidence="4 5">
    <name type="scientific">Enterococcus canintestini</name>
    <dbReference type="NCBI Taxonomy" id="317010"/>
    <lineage>
        <taxon>Bacteria</taxon>
        <taxon>Bacillati</taxon>
        <taxon>Bacillota</taxon>
        <taxon>Bacilli</taxon>
        <taxon>Lactobacillales</taxon>
        <taxon>Enterococcaceae</taxon>
        <taxon>Enterococcus</taxon>
    </lineage>
</organism>
<dbReference type="InterPro" id="IPR003439">
    <property type="entry name" value="ABC_transporter-like_ATP-bd"/>
</dbReference>
<dbReference type="SMART" id="SM00382">
    <property type="entry name" value="AAA"/>
    <property type="match status" value="1"/>
</dbReference>
<dbReference type="InterPro" id="IPR027417">
    <property type="entry name" value="P-loop_NTPase"/>
</dbReference>
<dbReference type="AlphaFoldDB" id="A0A267HSR8"/>
<dbReference type="GO" id="GO:0005524">
    <property type="term" value="F:ATP binding"/>
    <property type="evidence" value="ECO:0007669"/>
    <property type="project" value="UniProtKB-KW"/>
</dbReference>
<protein>
    <submittedName>
        <fullName evidence="4">Multidrug ABC transporter</fullName>
    </submittedName>
</protein>
<dbReference type="SUPFAM" id="SSF52540">
    <property type="entry name" value="P-loop containing nucleoside triphosphate hydrolases"/>
    <property type="match status" value="1"/>
</dbReference>
<gene>
    <name evidence="4" type="ORF">AKL21_04425</name>
</gene>
<dbReference type="OrthoDB" id="9804819at2"/>
<keyword evidence="5" id="KW-1185">Reference proteome</keyword>
<dbReference type="GO" id="GO:0016887">
    <property type="term" value="F:ATP hydrolysis activity"/>
    <property type="evidence" value="ECO:0007669"/>
    <property type="project" value="InterPro"/>
</dbReference>
<dbReference type="EMBL" id="LHUG01000004">
    <property type="protein sequence ID" value="PAB01257.1"/>
    <property type="molecule type" value="Genomic_DNA"/>
</dbReference>
<evidence type="ECO:0000313" key="4">
    <source>
        <dbReference type="EMBL" id="PAB01257.1"/>
    </source>
</evidence>
<evidence type="ECO:0000256" key="1">
    <source>
        <dbReference type="ARBA" id="ARBA00022741"/>
    </source>
</evidence>
<dbReference type="InterPro" id="IPR003593">
    <property type="entry name" value="AAA+_ATPase"/>
</dbReference>
<accession>A0A267HSR8</accession>
<dbReference type="PANTHER" id="PTHR43158">
    <property type="entry name" value="SKFA PEPTIDE EXPORT ATP-BINDING PROTEIN SKFE"/>
    <property type="match status" value="1"/>
</dbReference>
<dbReference type="PANTHER" id="PTHR43158:SF10">
    <property type="entry name" value="ABC TRANSPORTER ATP-BINDING PROTEIN YTRB"/>
    <property type="match status" value="1"/>
</dbReference>
<name>A0A267HSR8_9ENTE</name>
<evidence type="ECO:0000259" key="3">
    <source>
        <dbReference type="PROSITE" id="PS50893"/>
    </source>
</evidence>
<dbReference type="Proteomes" id="UP000216797">
    <property type="component" value="Unassembled WGS sequence"/>
</dbReference>
<proteinExistence type="predicted"/>